<dbReference type="Pfam" id="PF13358">
    <property type="entry name" value="DDE_3"/>
    <property type="match status" value="1"/>
</dbReference>
<dbReference type="InterPro" id="IPR038717">
    <property type="entry name" value="Tc1-like_DDE_dom"/>
</dbReference>
<dbReference type="InterPro" id="IPR012337">
    <property type="entry name" value="RNaseH-like_sf"/>
</dbReference>
<dbReference type="InterPro" id="IPR036397">
    <property type="entry name" value="RNaseH_sf"/>
</dbReference>
<dbReference type="Gene3D" id="3.30.420.10">
    <property type="entry name" value="Ribonuclease H-like superfamily/Ribonuclease H"/>
    <property type="match status" value="1"/>
</dbReference>
<organism evidence="2 3">
    <name type="scientific">Runella defluvii</name>
    <dbReference type="NCBI Taxonomy" id="370973"/>
    <lineage>
        <taxon>Bacteria</taxon>
        <taxon>Pseudomonadati</taxon>
        <taxon>Bacteroidota</taxon>
        <taxon>Cytophagia</taxon>
        <taxon>Cytophagales</taxon>
        <taxon>Spirosomataceae</taxon>
        <taxon>Runella</taxon>
    </lineage>
</organism>
<proteinExistence type="predicted"/>
<gene>
    <name evidence="2" type="ORF">FHS57_006471</name>
</gene>
<name>A0A7W5ZRN2_9BACT</name>
<evidence type="ECO:0000259" key="1">
    <source>
        <dbReference type="Pfam" id="PF13358"/>
    </source>
</evidence>
<dbReference type="GO" id="GO:0003676">
    <property type="term" value="F:nucleic acid binding"/>
    <property type="evidence" value="ECO:0007669"/>
    <property type="project" value="InterPro"/>
</dbReference>
<dbReference type="Proteomes" id="UP000541352">
    <property type="component" value="Unassembled WGS sequence"/>
</dbReference>
<keyword evidence="3" id="KW-1185">Reference proteome</keyword>
<dbReference type="EMBL" id="JACIBY010000050">
    <property type="protein sequence ID" value="MBB3842437.1"/>
    <property type="molecule type" value="Genomic_DNA"/>
</dbReference>
<dbReference type="AlphaFoldDB" id="A0A7W5ZRN2"/>
<comment type="caution">
    <text evidence="2">The sequence shown here is derived from an EMBL/GenBank/DDBJ whole genome shotgun (WGS) entry which is preliminary data.</text>
</comment>
<accession>A0A7W5ZRN2</accession>
<feature type="domain" description="Tc1-like transposase DDE" evidence="1">
    <location>
        <begin position="15"/>
        <end position="146"/>
    </location>
</feature>
<dbReference type="SUPFAM" id="SSF53098">
    <property type="entry name" value="Ribonuclease H-like"/>
    <property type="match status" value="1"/>
</dbReference>
<evidence type="ECO:0000313" key="3">
    <source>
        <dbReference type="Proteomes" id="UP000541352"/>
    </source>
</evidence>
<sequence>MQELEALAAKGLIDLFYGDESCVSSEGYVPYGWQFSNEKVAIYTEKGYKINIFGLISRTNQCHWRSTQQNIDSQFVVNHLDDLSFKIKKHTVVVLDNASIHQSKLLNQYRSFWQNRGLFIFFLPTYSPHLNIAETMWRKLKMEWLIPEDYLQKDNLLYAVNRCMANVGTHLNINFSPFNEN</sequence>
<protein>
    <recommendedName>
        <fullName evidence="1">Tc1-like transposase DDE domain-containing protein</fullName>
    </recommendedName>
</protein>
<evidence type="ECO:0000313" key="2">
    <source>
        <dbReference type="EMBL" id="MBB3842437.1"/>
    </source>
</evidence>
<reference evidence="2 3" key="1">
    <citation type="submission" date="2020-08" db="EMBL/GenBank/DDBJ databases">
        <title>Genomic Encyclopedia of Type Strains, Phase IV (KMG-IV): sequencing the most valuable type-strain genomes for metagenomic binning, comparative biology and taxonomic classification.</title>
        <authorList>
            <person name="Goeker M."/>
        </authorList>
    </citation>
    <scope>NUCLEOTIDE SEQUENCE [LARGE SCALE GENOMIC DNA]</scope>
    <source>
        <strain evidence="2 3">DSM 17976</strain>
    </source>
</reference>